<dbReference type="Proteomes" id="UP000464620">
    <property type="component" value="Chromosome B09"/>
</dbReference>
<gene>
    <name evidence="1" type="ORF">DS421_19g667040</name>
</gene>
<dbReference type="AlphaFoldDB" id="A0A6B9VEH9"/>
<reference evidence="1 2" key="1">
    <citation type="submission" date="2020-01" db="EMBL/GenBank/DDBJ databases">
        <title>Genome sequence of Arachis hypogaea, cultivar Shitouqi.</title>
        <authorList>
            <person name="Zhuang W."/>
            <person name="Chen H."/>
            <person name="Varshney R."/>
            <person name="Wang D."/>
            <person name="Ming R."/>
        </authorList>
    </citation>
    <scope>NUCLEOTIDE SEQUENCE [LARGE SCALE GENOMIC DNA]</scope>
    <source>
        <tissue evidence="1">Young leaf</tissue>
    </source>
</reference>
<name>A0A6B9VEH9_ARAHY</name>
<organism evidence="1 2">
    <name type="scientific">Arachis hypogaea</name>
    <name type="common">Peanut</name>
    <dbReference type="NCBI Taxonomy" id="3818"/>
    <lineage>
        <taxon>Eukaryota</taxon>
        <taxon>Viridiplantae</taxon>
        <taxon>Streptophyta</taxon>
        <taxon>Embryophyta</taxon>
        <taxon>Tracheophyta</taxon>
        <taxon>Spermatophyta</taxon>
        <taxon>Magnoliopsida</taxon>
        <taxon>eudicotyledons</taxon>
        <taxon>Gunneridae</taxon>
        <taxon>Pentapetalae</taxon>
        <taxon>rosids</taxon>
        <taxon>fabids</taxon>
        <taxon>Fabales</taxon>
        <taxon>Fabaceae</taxon>
        <taxon>Papilionoideae</taxon>
        <taxon>50 kb inversion clade</taxon>
        <taxon>dalbergioids sensu lato</taxon>
        <taxon>Dalbergieae</taxon>
        <taxon>Pterocarpus clade</taxon>
        <taxon>Arachis</taxon>
    </lineage>
</organism>
<evidence type="ECO:0000313" key="1">
    <source>
        <dbReference type="EMBL" id="QHN79084.1"/>
    </source>
</evidence>
<proteinExistence type="predicted"/>
<accession>A0A6B9VEH9</accession>
<protein>
    <submittedName>
        <fullName evidence="1">Uncharacterized protein</fullName>
    </submittedName>
</protein>
<sequence length="60" mass="6313">MVSVQSPTPREKPQCNLAAAELCAAATLPLLPLSFHSSPFINAVALSKTKYQKLGCGLSI</sequence>
<dbReference type="EMBL" id="CP031001">
    <property type="protein sequence ID" value="QHN79084.1"/>
    <property type="molecule type" value="Genomic_DNA"/>
</dbReference>
<evidence type="ECO:0000313" key="2">
    <source>
        <dbReference type="Proteomes" id="UP000464620"/>
    </source>
</evidence>